<evidence type="ECO:0000313" key="2">
    <source>
        <dbReference type="EMBL" id="KAJ1168407.1"/>
    </source>
</evidence>
<comment type="caution">
    <text evidence="2">The sequence shown here is derived from an EMBL/GenBank/DDBJ whole genome shotgun (WGS) entry which is preliminary data.</text>
</comment>
<gene>
    <name evidence="2" type="ORF">NDU88_000333</name>
</gene>
<dbReference type="Proteomes" id="UP001066276">
    <property type="component" value="Chromosome 4_1"/>
</dbReference>
<keyword evidence="3" id="KW-1185">Reference proteome</keyword>
<accession>A0AAV7SX01</accession>
<feature type="compositionally biased region" description="Low complexity" evidence="1">
    <location>
        <begin position="200"/>
        <end position="209"/>
    </location>
</feature>
<dbReference type="AlphaFoldDB" id="A0AAV7SX01"/>
<feature type="region of interest" description="Disordered" evidence="1">
    <location>
        <begin position="107"/>
        <end position="257"/>
    </location>
</feature>
<protein>
    <submittedName>
        <fullName evidence="2">Uncharacterized protein</fullName>
    </submittedName>
</protein>
<dbReference type="EMBL" id="JANPWB010000007">
    <property type="protein sequence ID" value="KAJ1168407.1"/>
    <property type="molecule type" value="Genomic_DNA"/>
</dbReference>
<evidence type="ECO:0000313" key="3">
    <source>
        <dbReference type="Proteomes" id="UP001066276"/>
    </source>
</evidence>
<organism evidence="2 3">
    <name type="scientific">Pleurodeles waltl</name>
    <name type="common">Iberian ribbed newt</name>
    <dbReference type="NCBI Taxonomy" id="8319"/>
    <lineage>
        <taxon>Eukaryota</taxon>
        <taxon>Metazoa</taxon>
        <taxon>Chordata</taxon>
        <taxon>Craniata</taxon>
        <taxon>Vertebrata</taxon>
        <taxon>Euteleostomi</taxon>
        <taxon>Amphibia</taxon>
        <taxon>Batrachia</taxon>
        <taxon>Caudata</taxon>
        <taxon>Salamandroidea</taxon>
        <taxon>Salamandridae</taxon>
        <taxon>Pleurodelinae</taxon>
        <taxon>Pleurodeles</taxon>
    </lineage>
</organism>
<name>A0AAV7SX01_PLEWA</name>
<evidence type="ECO:0000256" key="1">
    <source>
        <dbReference type="SAM" id="MobiDB-lite"/>
    </source>
</evidence>
<feature type="region of interest" description="Disordered" evidence="1">
    <location>
        <begin position="1"/>
        <end position="20"/>
    </location>
</feature>
<proteinExistence type="predicted"/>
<reference evidence="2" key="1">
    <citation type="journal article" date="2022" name="bioRxiv">
        <title>Sequencing and chromosome-scale assembly of the giantPleurodeles waltlgenome.</title>
        <authorList>
            <person name="Brown T."/>
            <person name="Elewa A."/>
            <person name="Iarovenko S."/>
            <person name="Subramanian E."/>
            <person name="Araus A.J."/>
            <person name="Petzold A."/>
            <person name="Susuki M."/>
            <person name="Suzuki K.-i.T."/>
            <person name="Hayashi T."/>
            <person name="Toyoda A."/>
            <person name="Oliveira C."/>
            <person name="Osipova E."/>
            <person name="Leigh N.D."/>
            <person name="Simon A."/>
            <person name="Yun M.H."/>
        </authorList>
    </citation>
    <scope>NUCLEOTIDE SEQUENCE</scope>
    <source>
        <strain evidence="2">20211129_DDA</strain>
        <tissue evidence="2">Liver</tissue>
    </source>
</reference>
<sequence length="315" mass="33699">MPHPRCHSLQESPAFTGPRGDQLAANVKQSVTCFLRRALPPGRQLRRLPSFLFGLGHPGGQFYLSAKIIFPVRFPASPARRDRRLIHASGGGELLSFISASNSLGLGAAQRHSPHSTGTSLRAPASPRQGDPSGASLWAPALRPGPVSARWGLAPRGPPGHRRASQIPRGPGAGQRHLRLLSDSTPGPRRLLFRETLSGSPSSLRPSACARRRLAASREAPAPVEGEGRRPPPQSPVGSAPPHTPGPERGLGCLQYRPPVHHLHSGTELPGDGTLFLRIYIGPSGARGLSVRHLQIIGHAPYVLYTLEIMVEDKI</sequence>